<evidence type="ECO:0000313" key="11">
    <source>
        <dbReference type="EMBL" id="KFD46259.1"/>
    </source>
</evidence>
<dbReference type="Gene3D" id="2.120.10.30">
    <property type="entry name" value="TolB, C-terminal domain"/>
    <property type="match status" value="1"/>
</dbReference>
<feature type="domain" description="Peptidase S9 prolyl oligopeptidase catalytic" evidence="9">
    <location>
        <begin position="557"/>
        <end position="759"/>
    </location>
</feature>
<dbReference type="SUPFAM" id="SSF82171">
    <property type="entry name" value="DPP6 N-terminal domain-like"/>
    <property type="match status" value="1"/>
</dbReference>
<dbReference type="GO" id="GO:0006508">
    <property type="term" value="P:proteolysis"/>
    <property type="evidence" value="ECO:0007669"/>
    <property type="project" value="InterPro"/>
</dbReference>
<comment type="catalytic activity">
    <reaction evidence="1">
        <text>Cleavage of an N-acetyl or N-formyl amino acid from the N-terminus of a polypeptide.</text>
        <dbReference type="EC" id="3.4.19.1"/>
    </reaction>
</comment>
<protein>
    <recommendedName>
        <fullName evidence="6">Acylamino-acid-releasing enzyme</fullName>
        <ecNumber evidence="5">3.4.19.1</ecNumber>
    </recommendedName>
</protein>
<dbReference type="Proteomes" id="UP000030764">
    <property type="component" value="Unassembled WGS sequence"/>
</dbReference>
<dbReference type="GO" id="GO:0004252">
    <property type="term" value="F:serine-type endopeptidase activity"/>
    <property type="evidence" value="ECO:0007669"/>
    <property type="project" value="TreeGrafter"/>
</dbReference>
<organism evidence="11 12">
    <name type="scientific">Trichuris suis</name>
    <name type="common">pig whipworm</name>
    <dbReference type="NCBI Taxonomy" id="68888"/>
    <lineage>
        <taxon>Eukaryota</taxon>
        <taxon>Metazoa</taxon>
        <taxon>Ecdysozoa</taxon>
        <taxon>Nematoda</taxon>
        <taxon>Enoplea</taxon>
        <taxon>Dorylaimia</taxon>
        <taxon>Trichinellida</taxon>
        <taxon>Trichuridae</taxon>
        <taxon>Trichuris</taxon>
    </lineage>
</organism>
<keyword evidence="7" id="KW-0963">Cytoplasm</keyword>
<evidence type="ECO:0000259" key="10">
    <source>
        <dbReference type="Pfam" id="PF19283"/>
    </source>
</evidence>
<evidence type="ECO:0000256" key="3">
    <source>
        <dbReference type="ARBA" id="ARBA00010040"/>
    </source>
</evidence>
<sequence length="1168" mass="131357">MVKSFEVYKSLCQLPALTGGRISANSGNRTLLSVDSIWSQRDLVRNDTIKFSKKYIVQLEKGASDTSGIVCSFPPDEINEFAKSVWLYAIFSRILYFVRMCRTYTADCRRVAVFRKVTPTKRSGAANSPEASEFLDVFDVVLNSKIHSCNLKSAEQHGKVHIALGQPQWSPDGNRLLYVAERFQKIVGYSDPKYQPPHDDYPECNEFAGKEHWGEQMNDICHPVIAIFDLKTGMITVLDHLMDDWAPTEPVWQPDGGGFIFVAMNEKPIKLGRLFCFNRECRLVSYNLESGKAQFISPPGNAISSPRFSPDGAMLVYLATEIGGPHAKASKLRLRNSDGDVILVNTVAKTNSDEEFPGLYAADLPQRCWSNDGKRVLMSSVWGSTMVILSVDVGNRTVSKLKDSRDCLYEHSWMLLDVAEDCLLASVSSPNSPNRLALSRLPEKDSNCQVKWLLFPETAASEELRKTFSWNSLCFRRSALPDEPAELGDAKKHPVRSHLLKAYRQGSISADCMATRRSPFGLLDKLCPFAGAVCLFRLCCSSWQVYFFCQRELGMNDDVVFLVNYRGSFGFGEDFLQALPGRVGKLDVLDCRHACDTVCEYDRHIDPNRIALFGASHGGFLVLHLIGQFARHFRACVAMNPVTNISAMYNCSDIPDWCVVEALGEDLKLGNVLDKQKQRVMWEASPIQYAEKVVTPTLFLLGNSDLRVPSSQCKEFITILKSRNVPIRVLNYPENCHSLNKVDAECDFALNALAWIDRWCWSNDGKRVLMSSVWGSTMVILSVDVGNRTVSKLKDSRDCLYEHSWMLLDVAEDCLLASVSSPNSPNRLALSRLPEKDSNCQVKWLLFPETAASEELRKTFSWNSLCFRRSALPDEPAELGDAKKHPVRSHLLKAYRQGSISADCMATRRSPFGLLDKLCPFAGAVCLFRLCCSSWQVYFFCQRELGMNDDVVFLVNYRGSFGFGEDFLQALPGRVGKLDVLDCRHACDTVCEYDRHIDPNRIALFGASHGGFLVLHLIGQFARHFRACVAMNPVTNISAMYNCSDIPDWCVVEALGEDLKLGNVLDKQKQRVMWEASPIQYAEKVVVTPTLFLLGNSDLRVPSSQCKEFITILKSRNVPIRVLNYPENCHSLNKVDAECDFALNALAWIDRWLKTTAEEQQQRHLASF</sequence>
<keyword evidence="12" id="KW-1185">Reference proteome</keyword>
<feature type="domain" description="Peptidase S9 prolyl oligopeptidase catalytic" evidence="9">
    <location>
        <begin position="949"/>
        <end position="1155"/>
    </location>
</feature>
<dbReference type="InterPro" id="IPR045550">
    <property type="entry name" value="AARE_N"/>
</dbReference>
<dbReference type="Pfam" id="PF19283">
    <property type="entry name" value="APEH_N"/>
    <property type="match status" value="2"/>
</dbReference>
<feature type="domain" description="Acylamino-acid-releasing enzyme N-terminal" evidence="10">
    <location>
        <begin position="760"/>
        <end position="844"/>
    </location>
</feature>
<gene>
    <name evidence="11" type="ORF">M513_12877</name>
</gene>
<evidence type="ECO:0000256" key="7">
    <source>
        <dbReference type="ARBA" id="ARBA00022490"/>
    </source>
</evidence>
<evidence type="ECO:0000256" key="4">
    <source>
        <dbReference type="ARBA" id="ARBA00011881"/>
    </source>
</evidence>
<dbReference type="AlphaFoldDB" id="A0A085LMR3"/>
<dbReference type="Gene3D" id="3.40.50.1820">
    <property type="entry name" value="alpha/beta hydrolase"/>
    <property type="match status" value="2"/>
</dbReference>
<evidence type="ECO:0000256" key="2">
    <source>
        <dbReference type="ARBA" id="ARBA00004496"/>
    </source>
</evidence>
<dbReference type="GO" id="GO:0005737">
    <property type="term" value="C:cytoplasm"/>
    <property type="evidence" value="ECO:0007669"/>
    <property type="project" value="UniProtKB-SubCell"/>
</dbReference>
<dbReference type="InterPro" id="IPR001375">
    <property type="entry name" value="Peptidase_S9_cat"/>
</dbReference>
<dbReference type="PANTHER" id="PTHR42776">
    <property type="entry name" value="SERINE PEPTIDASE S9 FAMILY MEMBER"/>
    <property type="match status" value="1"/>
</dbReference>
<evidence type="ECO:0000256" key="5">
    <source>
        <dbReference type="ARBA" id="ARBA00012917"/>
    </source>
</evidence>
<name>A0A085LMR3_9BILA</name>
<keyword evidence="8" id="KW-0378">Hydrolase</keyword>
<accession>A0A085LMR3</accession>
<evidence type="ECO:0000256" key="8">
    <source>
        <dbReference type="ARBA" id="ARBA00022801"/>
    </source>
</evidence>
<comment type="subunit">
    <text evidence="4">Homotetramer.</text>
</comment>
<reference evidence="11 12" key="1">
    <citation type="journal article" date="2014" name="Nat. Genet.">
        <title>Genome and transcriptome of the porcine whipworm Trichuris suis.</title>
        <authorList>
            <person name="Jex A.R."/>
            <person name="Nejsum P."/>
            <person name="Schwarz E.M."/>
            <person name="Hu L."/>
            <person name="Young N.D."/>
            <person name="Hall R.S."/>
            <person name="Korhonen P.K."/>
            <person name="Liao S."/>
            <person name="Thamsborg S."/>
            <person name="Xia J."/>
            <person name="Xu P."/>
            <person name="Wang S."/>
            <person name="Scheerlinck J.P."/>
            <person name="Hofmann A."/>
            <person name="Sternberg P.W."/>
            <person name="Wang J."/>
            <person name="Gasser R.B."/>
        </authorList>
    </citation>
    <scope>NUCLEOTIDE SEQUENCE [LARGE SCALE GENOMIC DNA]</scope>
    <source>
        <strain evidence="11">DCEP-RM93M</strain>
    </source>
</reference>
<dbReference type="EMBL" id="KL363383">
    <property type="protein sequence ID" value="KFD46259.1"/>
    <property type="molecule type" value="Genomic_DNA"/>
</dbReference>
<comment type="subcellular location">
    <subcellularLocation>
        <location evidence="2">Cytoplasm</location>
    </subcellularLocation>
</comment>
<dbReference type="PANTHER" id="PTHR42776:SF4">
    <property type="entry name" value="ACYLAMINO-ACID-RELEASING ENZYME"/>
    <property type="match status" value="1"/>
</dbReference>
<dbReference type="GO" id="GO:0008242">
    <property type="term" value="F:omega peptidase activity"/>
    <property type="evidence" value="ECO:0007669"/>
    <property type="project" value="UniProtKB-EC"/>
</dbReference>
<evidence type="ECO:0000313" key="12">
    <source>
        <dbReference type="Proteomes" id="UP000030764"/>
    </source>
</evidence>
<feature type="domain" description="Acylamino-acid-releasing enzyme N-terminal" evidence="10">
    <location>
        <begin position="168"/>
        <end position="452"/>
    </location>
</feature>
<comment type="similarity">
    <text evidence="3">Belongs to the peptidase S9C family.</text>
</comment>
<dbReference type="Pfam" id="PF00326">
    <property type="entry name" value="Peptidase_S9"/>
    <property type="match status" value="2"/>
</dbReference>
<evidence type="ECO:0000256" key="6">
    <source>
        <dbReference type="ARBA" id="ARBA00018421"/>
    </source>
</evidence>
<proteinExistence type="inferred from homology"/>
<evidence type="ECO:0000256" key="1">
    <source>
        <dbReference type="ARBA" id="ARBA00000721"/>
    </source>
</evidence>
<dbReference type="InterPro" id="IPR011042">
    <property type="entry name" value="6-blade_b-propeller_TolB-like"/>
</dbReference>
<dbReference type="SUPFAM" id="SSF53474">
    <property type="entry name" value="alpha/beta-Hydrolases"/>
    <property type="match status" value="2"/>
</dbReference>
<dbReference type="EC" id="3.4.19.1" evidence="5"/>
<dbReference type="InterPro" id="IPR029058">
    <property type="entry name" value="AB_hydrolase_fold"/>
</dbReference>
<evidence type="ECO:0000259" key="9">
    <source>
        <dbReference type="Pfam" id="PF00326"/>
    </source>
</evidence>